<accession>A0A1V6NNN7</accession>
<reference evidence="2" key="1">
    <citation type="journal article" date="2017" name="Nat. Microbiol.">
        <title>Global analysis of biosynthetic gene clusters reveals vast potential of secondary metabolite production in Penicillium species.</title>
        <authorList>
            <person name="Nielsen J.C."/>
            <person name="Grijseels S."/>
            <person name="Prigent S."/>
            <person name="Ji B."/>
            <person name="Dainat J."/>
            <person name="Nielsen K.F."/>
            <person name="Frisvad J.C."/>
            <person name="Workman M."/>
            <person name="Nielsen J."/>
        </authorList>
    </citation>
    <scope>NUCLEOTIDE SEQUENCE [LARGE SCALE GENOMIC DNA]</scope>
    <source>
        <strain evidence="2">IBT 11843</strain>
    </source>
</reference>
<sequence>MKTGNDIDIDHIHTLEYIKHHAPHVPIPDIHGILQQPNINRLFLLMSRAPGEPLDSKWKFLGESEKASIREQLDTIVGDFRFLPAPASDETQAVLGGGSPRRCKDARRQIRVAQGCISNEREFNEFLTSNSHRA</sequence>
<evidence type="ECO:0000313" key="1">
    <source>
        <dbReference type="EMBL" id="OQD66335.1"/>
    </source>
</evidence>
<dbReference type="Proteomes" id="UP000191522">
    <property type="component" value="Unassembled WGS sequence"/>
</dbReference>
<keyword evidence="2" id="KW-1185">Reference proteome</keyword>
<dbReference type="OrthoDB" id="4364443at2759"/>
<dbReference type="STRING" id="69771.A0A1V6NNN7"/>
<dbReference type="EMBL" id="MDYL01000047">
    <property type="protein sequence ID" value="OQD66335.1"/>
    <property type="molecule type" value="Genomic_DNA"/>
</dbReference>
<comment type="caution">
    <text evidence="1">The sequence shown here is derived from an EMBL/GenBank/DDBJ whole genome shotgun (WGS) entry which is preliminary data.</text>
</comment>
<gene>
    <name evidence="1" type="ORF">PENDEC_c047G06192</name>
</gene>
<protein>
    <submittedName>
        <fullName evidence="1">Uncharacterized protein</fullName>
    </submittedName>
</protein>
<proteinExistence type="predicted"/>
<dbReference type="AlphaFoldDB" id="A0A1V6NNN7"/>
<name>A0A1V6NNN7_PENDC</name>
<evidence type="ECO:0000313" key="2">
    <source>
        <dbReference type="Proteomes" id="UP000191522"/>
    </source>
</evidence>
<organism evidence="1 2">
    <name type="scientific">Penicillium decumbens</name>
    <dbReference type="NCBI Taxonomy" id="69771"/>
    <lineage>
        <taxon>Eukaryota</taxon>
        <taxon>Fungi</taxon>
        <taxon>Dikarya</taxon>
        <taxon>Ascomycota</taxon>
        <taxon>Pezizomycotina</taxon>
        <taxon>Eurotiomycetes</taxon>
        <taxon>Eurotiomycetidae</taxon>
        <taxon>Eurotiales</taxon>
        <taxon>Aspergillaceae</taxon>
        <taxon>Penicillium</taxon>
    </lineage>
</organism>